<dbReference type="NCBIfam" id="TIGR02175">
    <property type="entry name" value="PorC_KorC"/>
    <property type="match status" value="1"/>
</dbReference>
<proteinExistence type="predicted"/>
<dbReference type="AlphaFoldDB" id="A0A7V3ZVH1"/>
<evidence type="ECO:0000256" key="1">
    <source>
        <dbReference type="ARBA" id="ARBA00023002"/>
    </source>
</evidence>
<dbReference type="PANTHER" id="PTHR42730">
    <property type="entry name" value="2-OXOGLUTARATE SYNTHASE SUBUNIT KORC"/>
    <property type="match status" value="1"/>
</dbReference>
<reference evidence="3" key="1">
    <citation type="journal article" date="2020" name="mSystems">
        <title>Genome- and Community-Level Interaction Insights into Carbon Utilization and Element Cycling Functions of Hydrothermarchaeota in Hydrothermal Sediment.</title>
        <authorList>
            <person name="Zhou Z."/>
            <person name="Liu Y."/>
            <person name="Xu W."/>
            <person name="Pan J."/>
            <person name="Luo Z.H."/>
            <person name="Li M."/>
        </authorList>
    </citation>
    <scope>NUCLEOTIDE SEQUENCE [LARGE SCALE GENOMIC DNA]</scope>
    <source>
        <strain evidence="3">SpSt-697</strain>
    </source>
</reference>
<organism evidence="3">
    <name type="scientific">candidate division WOR-3 bacterium</name>
    <dbReference type="NCBI Taxonomy" id="2052148"/>
    <lineage>
        <taxon>Bacteria</taxon>
        <taxon>Bacteria division WOR-3</taxon>
    </lineage>
</organism>
<sequence>MKKEIRIAGSGGQGIIFAAIVLAEAAGVYENKYVCQSQSYGPEARGGASKADIIISNQPIYFPKTQKLDVLACLSKMALDKNTQDLKEAGILIFDSFYCGNFKREGLKIYAFPFSLIAKEKLGRELYANIILLGAISRFTEIVNIESLKKALSKRAPAHLSESNQKALMLGYEIDKL</sequence>
<gene>
    <name evidence="3" type="ORF">ENU74_04610</name>
</gene>
<dbReference type="InterPro" id="IPR002869">
    <property type="entry name" value="Pyrv_flavodox_OxRed_cen"/>
</dbReference>
<comment type="caution">
    <text evidence="3">The sequence shown here is derived from an EMBL/GenBank/DDBJ whole genome shotgun (WGS) entry which is preliminary data.</text>
</comment>
<dbReference type="Pfam" id="PF01558">
    <property type="entry name" value="POR"/>
    <property type="match status" value="1"/>
</dbReference>
<accession>A0A7V3ZVH1</accession>
<protein>
    <submittedName>
        <fullName evidence="3">2-oxoacid:ferredoxin oxidoreductase subunit gamma</fullName>
    </submittedName>
</protein>
<evidence type="ECO:0000259" key="2">
    <source>
        <dbReference type="Pfam" id="PF01558"/>
    </source>
</evidence>
<keyword evidence="1" id="KW-0560">Oxidoreductase</keyword>
<dbReference type="InterPro" id="IPR052554">
    <property type="entry name" value="2-oxoglutarate_synth_KorC"/>
</dbReference>
<feature type="domain" description="Pyruvate/ketoisovalerate oxidoreductase catalytic" evidence="2">
    <location>
        <begin position="11"/>
        <end position="173"/>
    </location>
</feature>
<dbReference type="PANTHER" id="PTHR42730:SF1">
    <property type="entry name" value="2-OXOGLUTARATE SYNTHASE SUBUNIT KORC"/>
    <property type="match status" value="1"/>
</dbReference>
<evidence type="ECO:0000313" key="3">
    <source>
        <dbReference type="EMBL" id="HGK63853.1"/>
    </source>
</evidence>
<name>A0A7V3ZVH1_UNCW3</name>
<dbReference type="InterPro" id="IPR011894">
    <property type="entry name" value="PorC_KorC"/>
</dbReference>
<dbReference type="EMBL" id="DTDR01000120">
    <property type="protein sequence ID" value="HGK63853.1"/>
    <property type="molecule type" value="Genomic_DNA"/>
</dbReference>
<dbReference type="Gene3D" id="3.40.920.10">
    <property type="entry name" value="Pyruvate-ferredoxin oxidoreductase, PFOR, domain III"/>
    <property type="match status" value="1"/>
</dbReference>
<dbReference type="SUPFAM" id="SSF53323">
    <property type="entry name" value="Pyruvate-ferredoxin oxidoreductase, PFOR, domain III"/>
    <property type="match status" value="1"/>
</dbReference>
<dbReference type="GO" id="GO:0016625">
    <property type="term" value="F:oxidoreductase activity, acting on the aldehyde or oxo group of donors, iron-sulfur protein as acceptor"/>
    <property type="evidence" value="ECO:0007669"/>
    <property type="project" value="InterPro"/>
</dbReference>
<dbReference type="InterPro" id="IPR019752">
    <property type="entry name" value="Pyrv/ketoisovalerate_OxRed_cat"/>
</dbReference>